<dbReference type="PANTHER" id="PTHR41260:SF1">
    <property type="entry name" value="PROTEIN ECSC"/>
    <property type="match status" value="1"/>
</dbReference>
<dbReference type="InterPro" id="IPR024787">
    <property type="entry name" value="EcsC"/>
</dbReference>
<proteinExistence type="predicted"/>
<accession>A0A1H0P4R4</accession>
<name>A0A1H0P4R4_9BACI</name>
<evidence type="ECO:0000313" key="2">
    <source>
        <dbReference type="Proteomes" id="UP000199159"/>
    </source>
</evidence>
<reference evidence="2" key="1">
    <citation type="submission" date="2016-10" db="EMBL/GenBank/DDBJ databases">
        <authorList>
            <person name="Varghese N."/>
            <person name="Submissions S."/>
        </authorList>
    </citation>
    <scope>NUCLEOTIDE SEQUENCE [LARGE SCALE GENOMIC DNA]</scope>
    <source>
        <strain evidence="2">IBRC-M10078</strain>
    </source>
</reference>
<dbReference type="Pfam" id="PF12787">
    <property type="entry name" value="EcsC"/>
    <property type="match status" value="1"/>
</dbReference>
<gene>
    <name evidence="1" type="ORF">SAMN05216565_101150</name>
</gene>
<dbReference type="RefSeq" id="WP_090849195.1">
    <property type="nucleotide sequence ID" value="NZ_FNJU01000001.1"/>
</dbReference>
<keyword evidence="2" id="KW-1185">Reference proteome</keyword>
<sequence length="281" mass="32815">MTLSERERSVLDQIHHWSDQLCEYEQTDFQMTYDKVMEQTFQLVPEEIRSEFFSKIDNWLFHLHAVIQGTQLQMDARERIITSARAFQEVDQLTDLKKLSLDQLTYLAEHQIAKHRVYSFAQGGLVGTGGLLLVGTDILTMTTINLRAVQLIAMTYGYETSTPYEMMLSLKVFHSATLPKNVKHQGWIELIEELNDLTQENLYLYEGNDQLINETWMGQPLKQILKGFVIFMFRKKLIQGLPLIGMTIGASMNYQFTRQITEFTHKFYQYRYLKEKAGSDL</sequence>
<protein>
    <submittedName>
        <fullName evidence="1">EcsC protein family protein</fullName>
    </submittedName>
</protein>
<dbReference type="STRING" id="930152.SAMN05216565_101150"/>
<evidence type="ECO:0000313" key="1">
    <source>
        <dbReference type="EMBL" id="SDO99799.1"/>
    </source>
</evidence>
<organism evidence="1 2">
    <name type="scientific">Litchfieldia salsa</name>
    <dbReference type="NCBI Taxonomy" id="930152"/>
    <lineage>
        <taxon>Bacteria</taxon>
        <taxon>Bacillati</taxon>
        <taxon>Bacillota</taxon>
        <taxon>Bacilli</taxon>
        <taxon>Bacillales</taxon>
        <taxon>Bacillaceae</taxon>
        <taxon>Litchfieldia</taxon>
    </lineage>
</organism>
<dbReference type="EMBL" id="FNJU01000001">
    <property type="protein sequence ID" value="SDO99799.1"/>
    <property type="molecule type" value="Genomic_DNA"/>
</dbReference>
<dbReference type="AlphaFoldDB" id="A0A1H0P4R4"/>
<dbReference type="OrthoDB" id="2040879at2"/>
<dbReference type="PANTHER" id="PTHR41260">
    <property type="entry name" value="PROTEIN ECSC"/>
    <property type="match status" value="1"/>
</dbReference>
<dbReference type="Proteomes" id="UP000199159">
    <property type="component" value="Unassembled WGS sequence"/>
</dbReference>